<dbReference type="KEGG" id="lpaa:BHS01_01575"/>
<dbReference type="EMBL" id="JAAEDA010000017">
    <property type="protein sequence ID" value="MCJ1978265.1"/>
    <property type="molecule type" value="Genomic_DNA"/>
</dbReference>
<evidence type="ECO:0000313" key="2">
    <source>
        <dbReference type="EMBL" id="MCJ1978265.1"/>
    </source>
</evidence>
<sequence length="223" mass="24929">MENYIEQLTAKNSEYVHVITRELVKIGKSDEEIKVILSEILPQIVEAQEQRILAKDILGTPSEFTATYAPKIANKNSSKVDKNSNETPVLMWVDSSLLMLGFIAILNGVMSLFSKSAISYGIITLVTMSFAAGFVIYLMFRLVYKPQSEGKKRPSFKAMALLTLAIVAWIAIFSLTSLLPKTINFTLNNYIMLAIGLISLGGRYLLKRKYHIKSAMATQPVRK</sequence>
<proteinExistence type="predicted"/>
<accession>A0A7L4WAV9</accession>
<evidence type="ECO:0000256" key="1">
    <source>
        <dbReference type="SAM" id="Phobius"/>
    </source>
</evidence>
<organism evidence="3 4">
    <name type="scientific">Pseudolactococcus paracarnosus</name>
    <dbReference type="NCBI Taxonomy" id="2749962"/>
    <lineage>
        <taxon>Bacteria</taxon>
        <taxon>Bacillati</taxon>
        <taxon>Bacillota</taxon>
        <taxon>Bacilli</taxon>
        <taxon>Lactobacillales</taxon>
        <taxon>Streptococcaceae</taxon>
        <taxon>Pseudolactococcus</taxon>
    </lineage>
</organism>
<protein>
    <submittedName>
        <fullName evidence="2">DUF1129 family protein</fullName>
    </submittedName>
</protein>
<keyword evidence="5" id="KW-1185">Reference proteome</keyword>
<feature type="transmembrane region" description="Helical" evidence="1">
    <location>
        <begin position="89"/>
        <end position="112"/>
    </location>
</feature>
<evidence type="ECO:0000313" key="5">
    <source>
        <dbReference type="Proteomes" id="UP001522462"/>
    </source>
</evidence>
<dbReference type="RefSeq" id="WP_109833965.1">
    <property type="nucleotide sequence ID" value="NZ_CP017195.1"/>
</dbReference>
<dbReference type="PIRSF" id="PIRSF033111">
    <property type="entry name" value="UCP033111"/>
    <property type="match status" value="1"/>
</dbReference>
<dbReference type="AlphaFoldDB" id="A0A7L4WAV9"/>
<keyword evidence="1" id="KW-0472">Membrane</keyword>
<reference evidence="3 4" key="1">
    <citation type="submission" date="2016-09" db="EMBL/GenBank/DDBJ databases">
        <title>Lactic acid bacteria from MAP meat Genome sequencing and assembly.</title>
        <authorList>
            <person name="Behr J."/>
            <person name="Hilgarth M."/>
            <person name="Vogel R.F."/>
        </authorList>
    </citation>
    <scope>NUCLEOTIDE SEQUENCE [LARGE SCALE GENOMIC DNA]</scope>
    <source>
        <strain evidence="3 4">TMW21615</strain>
    </source>
</reference>
<dbReference type="EMBL" id="CP017195">
    <property type="protein sequence ID" value="QDJ27337.1"/>
    <property type="molecule type" value="Genomic_DNA"/>
</dbReference>
<gene>
    <name evidence="3" type="ORF">BHS01_01575</name>
    <name evidence="2" type="ORF">GYN19_09910</name>
</gene>
<feature type="transmembrane region" description="Helical" evidence="1">
    <location>
        <begin position="118"/>
        <end position="144"/>
    </location>
</feature>
<feature type="transmembrane region" description="Helical" evidence="1">
    <location>
        <begin position="156"/>
        <end position="175"/>
    </location>
</feature>
<dbReference type="Proteomes" id="UP000516280">
    <property type="component" value="Chromosome"/>
</dbReference>
<evidence type="ECO:0000313" key="3">
    <source>
        <dbReference type="EMBL" id="QDJ27337.1"/>
    </source>
</evidence>
<dbReference type="InterPro" id="IPR009214">
    <property type="entry name" value="DUF1129"/>
</dbReference>
<reference evidence="2 5" key="3">
    <citation type="journal article" date="2022" name="Microbiol. Res.">
        <title>Comparative genome analysis, predicted lifestyle and antimicrobial strategies of Lactococcus carnosus and Lactococcus paracarnosus isolated from meat.</title>
        <authorList>
            <person name="Werum V."/>
            <person name="Ehrmann M."/>
            <person name="Vogel R."/>
            <person name="Hilgarth M."/>
        </authorList>
    </citation>
    <scope>NUCLEOTIDE SEQUENCE [LARGE SCALE GENOMIC DNA]</scope>
    <source>
        <strain evidence="2 5">TMW21897</strain>
    </source>
</reference>
<reference evidence="2" key="2">
    <citation type="submission" date="2020-01" db="EMBL/GenBank/DDBJ databases">
        <authorList>
            <person name="Hilgarth M."/>
            <person name="Vogel R.F."/>
        </authorList>
    </citation>
    <scope>NUCLEOTIDE SEQUENCE</scope>
    <source>
        <strain evidence="2">TMW21897</strain>
    </source>
</reference>
<evidence type="ECO:0000313" key="4">
    <source>
        <dbReference type="Proteomes" id="UP000516280"/>
    </source>
</evidence>
<keyword evidence="1" id="KW-0812">Transmembrane</keyword>
<dbReference type="Pfam" id="PF06570">
    <property type="entry name" value="DUF1129"/>
    <property type="match status" value="1"/>
</dbReference>
<feature type="transmembrane region" description="Helical" evidence="1">
    <location>
        <begin position="187"/>
        <end position="206"/>
    </location>
</feature>
<name>A0A7L4WAV9_9LACT</name>
<keyword evidence="1" id="KW-1133">Transmembrane helix</keyword>
<dbReference type="Proteomes" id="UP001522462">
    <property type="component" value="Unassembled WGS sequence"/>
</dbReference>